<comment type="caution">
    <text evidence="3">The sequence shown here is derived from an EMBL/GenBank/DDBJ whole genome shotgun (WGS) entry which is preliminary data.</text>
</comment>
<evidence type="ECO:0000313" key="4">
    <source>
        <dbReference type="Proteomes" id="UP000058636"/>
    </source>
</evidence>
<feature type="coiled-coil region" evidence="2">
    <location>
        <begin position="2"/>
        <end position="33"/>
    </location>
</feature>
<dbReference type="GO" id="GO:0044780">
    <property type="term" value="P:bacterial-type flagellum assembly"/>
    <property type="evidence" value="ECO:0007669"/>
    <property type="project" value="InterPro"/>
</dbReference>
<sequence length="148" mass="17509">MREELKRVLTEKIRLMENMRNLLEEELEAIVNKDFERLESILPHIEELSVSMETCNEILKSSLESHGNGTKLIDLLEIYKDDEEMLSELRSFFETLNKLVFEIEKLKQAIGFHLNYIDFVFNLQRNELTYNRNGSFDRDGPSMFNGRS</sequence>
<gene>
    <name evidence="3" type="ORF">XD57_1030</name>
</gene>
<keyword evidence="2" id="KW-0175">Coiled coil</keyword>
<organism evidence="3 4">
    <name type="scientific">Thermotoga petrophila</name>
    <dbReference type="NCBI Taxonomy" id="93929"/>
    <lineage>
        <taxon>Bacteria</taxon>
        <taxon>Thermotogati</taxon>
        <taxon>Thermotogota</taxon>
        <taxon>Thermotogae</taxon>
        <taxon>Thermotogales</taxon>
        <taxon>Thermotogaceae</taxon>
        <taxon>Thermotoga</taxon>
    </lineage>
</organism>
<dbReference type="RefSeq" id="WP_012310783.1">
    <property type="nucleotide sequence ID" value="NZ_DAITJQ010000002.1"/>
</dbReference>
<protein>
    <submittedName>
        <fullName evidence="3">FlgN family protein</fullName>
    </submittedName>
</protein>
<evidence type="ECO:0000256" key="1">
    <source>
        <dbReference type="ARBA" id="ARBA00022795"/>
    </source>
</evidence>
<dbReference type="InterPro" id="IPR007809">
    <property type="entry name" value="FlgN-like"/>
</dbReference>
<dbReference type="Pfam" id="PF05130">
    <property type="entry name" value="FlgN"/>
    <property type="match status" value="1"/>
</dbReference>
<evidence type="ECO:0000313" key="3">
    <source>
        <dbReference type="EMBL" id="KUK22873.1"/>
    </source>
</evidence>
<dbReference type="Gene3D" id="1.20.58.300">
    <property type="entry name" value="FlgN-like"/>
    <property type="match status" value="1"/>
</dbReference>
<proteinExistence type="predicted"/>
<accession>A0A101EQ82</accession>
<dbReference type="InterPro" id="IPR036679">
    <property type="entry name" value="FlgN-like_sf"/>
</dbReference>
<reference evidence="3 4" key="1">
    <citation type="journal article" date="2015" name="MBio">
        <title>Genome-Resolved Metagenomic Analysis Reveals Roles for Candidate Phyla and Other Microbial Community Members in Biogeochemical Transformations in Oil Reservoirs.</title>
        <authorList>
            <person name="Hu P."/>
            <person name="Tom L."/>
            <person name="Singh A."/>
            <person name="Thomas B.C."/>
            <person name="Baker B.J."/>
            <person name="Piceno Y.M."/>
            <person name="Andersen G.L."/>
            <person name="Banfield J.F."/>
        </authorList>
    </citation>
    <scope>NUCLEOTIDE SEQUENCE [LARGE SCALE GENOMIC DNA]</scope>
    <source>
        <strain evidence="3">46_26</strain>
    </source>
</reference>
<keyword evidence="1" id="KW-1005">Bacterial flagellum biogenesis</keyword>
<name>A0A101EQ82_9THEM</name>
<dbReference type="Proteomes" id="UP000058636">
    <property type="component" value="Unassembled WGS sequence"/>
</dbReference>
<dbReference type="SUPFAM" id="SSF140566">
    <property type="entry name" value="FlgN-like"/>
    <property type="match status" value="1"/>
</dbReference>
<evidence type="ECO:0000256" key="2">
    <source>
        <dbReference type="SAM" id="Coils"/>
    </source>
</evidence>
<dbReference type="PATRIC" id="fig|93930.3.peg.40"/>
<dbReference type="EMBL" id="LGFG01000081">
    <property type="protein sequence ID" value="KUK22873.1"/>
    <property type="molecule type" value="Genomic_DNA"/>
</dbReference>
<dbReference type="AlphaFoldDB" id="A0A101EQ82"/>